<organism evidence="1">
    <name type="scientific">Picea glauca</name>
    <name type="common">White spruce</name>
    <name type="synonym">Pinus glauca</name>
    <dbReference type="NCBI Taxonomy" id="3330"/>
    <lineage>
        <taxon>Eukaryota</taxon>
        <taxon>Viridiplantae</taxon>
        <taxon>Streptophyta</taxon>
        <taxon>Embryophyta</taxon>
        <taxon>Tracheophyta</taxon>
        <taxon>Spermatophyta</taxon>
        <taxon>Pinopsida</taxon>
        <taxon>Pinidae</taxon>
        <taxon>Conifers I</taxon>
        <taxon>Pinales</taxon>
        <taxon>Pinaceae</taxon>
        <taxon>Picea</taxon>
    </lineage>
</organism>
<sequence length="36" mass="3993">MLPPLLLMVMLLRPGQQKLELLLKLAWAATLVASYG</sequence>
<comment type="caution">
    <text evidence="1">The sequence shown here is derived from an EMBL/GenBank/DDBJ whole genome shotgun (WGS) entry which is preliminary data.</text>
</comment>
<evidence type="ECO:0000313" key="1">
    <source>
        <dbReference type="EMBL" id="KUM51162.1"/>
    </source>
</evidence>
<keyword evidence="1" id="KW-0496">Mitochondrion</keyword>
<dbReference type="AlphaFoldDB" id="A0A101M5C6"/>
<accession>A0A101M5C6</accession>
<gene>
    <name evidence="1" type="ORF">ABT39_MTgene1008</name>
</gene>
<name>A0A101M5C6_PICGL</name>
<proteinExistence type="predicted"/>
<geneLocation type="mitochondrion" evidence="1"/>
<protein>
    <submittedName>
        <fullName evidence="1">Uncharacterized protein</fullName>
    </submittedName>
</protein>
<dbReference type="EMBL" id="LKAM01000001">
    <property type="protein sequence ID" value="KUM51162.1"/>
    <property type="molecule type" value="Genomic_DNA"/>
</dbReference>
<reference evidence="1" key="1">
    <citation type="journal article" date="2015" name="Genome Biol. Evol.">
        <title>Organellar Genomes of White Spruce (Picea glauca): Assembly and Annotation.</title>
        <authorList>
            <person name="Jackman S.D."/>
            <person name="Warren R.L."/>
            <person name="Gibb E.A."/>
            <person name="Vandervalk B.P."/>
            <person name="Mohamadi H."/>
            <person name="Chu J."/>
            <person name="Raymond A."/>
            <person name="Pleasance S."/>
            <person name="Coope R."/>
            <person name="Wildung M.R."/>
            <person name="Ritland C.E."/>
            <person name="Bousquet J."/>
            <person name="Jones S.J."/>
            <person name="Bohlmann J."/>
            <person name="Birol I."/>
        </authorList>
    </citation>
    <scope>NUCLEOTIDE SEQUENCE [LARGE SCALE GENOMIC DNA]</scope>
    <source>
        <tissue evidence="1">Flushing bud</tissue>
    </source>
</reference>